<organism evidence="3 4">
    <name type="scientific">Salegentibacter echinorum</name>
    <dbReference type="NCBI Taxonomy" id="1073325"/>
    <lineage>
        <taxon>Bacteria</taxon>
        <taxon>Pseudomonadati</taxon>
        <taxon>Bacteroidota</taxon>
        <taxon>Flavobacteriia</taxon>
        <taxon>Flavobacteriales</taxon>
        <taxon>Flavobacteriaceae</taxon>
        <taxon>Salegentibacter</taxon>
    </lineage>
</organism>
<protein>
    <submittedName>
        <fullName evidence="3">Peptidase family M28</fullName>
    </submittedName>
</protein>
<dbReference type="Gene3D" id="3.40.630.10">
    <property type="entry name" value="Zn peptidases"/>
    <property type="match status" value="1"/>
</dbReference>
<dbReference type="EMBL" id="FQVT01000004">
    <property type="protein sequence ID" value="SHG04014.1"/>
    <property type="molecule type" value="Genomic_DNA"/>
</dbReference>
<gene>
    <name evidence="3" type="ORF">SAMN05444483_104196</name>
</gene>
<dbReference type="SUPFAM" id="SSF53187">
    <property type="entry name" value="Zn-dependent exopeptidases"/>
    <property type="match status" value="1"/>
</dbReference>
<evidence type="ECO:0000313" key="4">
    <source>
        <dbReference type="Proteomes" id="UP000183945"/>
    </source>
</evidence>
<evidence type="ECO:0000313" key="3">
    <source>
        <dbReference type="EMBL" id="SHG04014.1"/>
    </source>
</evidence>
<dbReference type="AlphaFoldDB" id="A0A1M5GJU7"/>
<feature type="signal peptide" evidence="1">
    <location>
        <begin position="1"/>
        <end position="33"/>
    </location>
</feature>
<dbReference type="PROSITE" id="PS51257">
    <property type="entry name" value="PROKAR_LIPOPROTEIN"/>
    <property type="match status" value="1"/>
</dbReference>
<keyword evidence="4" id="KW-1185">Reference proteome</keyword>
<proteinExistence type="predicted"/>
<name>A0A1M5GJU7_SALEC</name>
<accession>A0A1M5GJU7</accession>
<feature type="chain" id="PRO_5012928773" evidence="1">
    <location>
        <begin position="34"/>
        <end position="342"/>
    </location>
</feature>
<dbReference type="STRING" id="1073325.SAMN05444483_104196"/>
<dbReference type="InterPro" id="IPR045175">
    <property type="entry name" value="M28_fam"/>
</dbReference>
<feature type="domain" description="Peptidase M28" evidence="2">
    <location>
        <begin position="118"/>
        <end position="318"/>
    </location>
</feature>
<dbReference type="Pfam" id="PF04389">
    <property type="entry name" value="Peptidase_M28"/>
    <property type="match status" value="1"/>
</dbReference>
<dbReference type="PANTHER" id="PTHR12147:SF26">
    <property type="entry name" value="PEPTIDASE M28 DOMAIN-CONTAINING PROTEIN"/>
    <property type="match status" value="1"/>
</dbReference>
<sequence length="342" mass="38702">MRDFFIFSRMRKTITKLCWLFALALLISCGNSKKTKTTSKAEAAVTKTENLNLEINKNEVADLLQYLSSNELEGRATGSEGIEKAAQKIEGIFKENNLKPYFETYRHNFETEGVEGFNIVGVLPGNDPQLKEEFIILGAHYDHIGIQDPIDGDSIANGANDNAAGTVAVVEMAKKFAAIDDNKRSIMFVLFSAEELGLVGAKKLAKRLKADDLDLYTLFNFEMIGVPMANKDYIGYLTGYENSNFAEKFNEYSEEKVLGFLPQAKEYQLFKRSDNYPFYEAFKVPAQSISTFDFTNYNYYHHVADEAEKLDIPHMVKVIKSVIPGIYKMANTPEKEIRMNEQ</sequence>
<dbReference type="Proteomes" id="UP000183945">
    <property type="component" value="Unassembled WGS sequence"/>
</dbReference>
<evidence type="ECO:0000259" key="2">
    <source>
        <dbReference type="Pfam" id="PF04389"/>
    </source>
</evidence>
<reference evidence="4" key="1">
    <citation type="submission" date="2016-11" db="EMBL/GenBank/DDBJ databases">
        <authorList>
            <person name="Varghese N."/>
            <person name="Submissions S."/>
        </authorList>
    </citation>
    <scope>NUCLEOTIDE SEQUENCE [LARGE SCALE GENOMIC DNA]</scope>
    <source>
        <strain evidence="4">DSM 24579</strain>
    </source>
</reference>
<keyword evidence="1" id="KW-0732">Signal</keyword>
<dbReference type="GO" id="GO:0006508">
    <property type="term" value="P:proteolysis"/>
    <property type="evidence" value="ECO:0007669"/>
    <property type="project" value="InterPro"/>
</dbReference>
<dbReference type="InterPro" id="IPR007484">
    <property type="entry name" value="Peptidase_M28"/>
</dbReference>
<dbReference type="GO" id="GO:0008235">
    <property type="term" value="F:metalloexopeptidase activity"/>
    <property type="evidence" value="ECO:0007669"/>
    <property type="project" value="InterPro"/>
</dbReference>
<dbReference type="PANTHER" id="PTHR12147">
    <property type="entry name" value="METALLOPEPTIDASE M28 FAMILY MEMBER"/>
    <property type="match status" value="1"/>
</dbReference>
<evidence type="ECO:0000256" key="1">
    <source>
        <dbReference type="SAM" id="SignalP"/>
    </source>
</evidence>